<comment type="similarity">
    <text evidence="1">Belongs to the GSP E family.</text>
</comment>
<evidence type="ECO:0000313" key="6">
    <source>
        <dbReference type="Proteomes" id="UP000622687"/>
    </source>
</evidence>
<keyword evidence="3" id="KW-0067">ATP-binding</keyword>
<evidence type="ECO:0000313" key="5">
    <source>
        <dbReference type="EMBL" id="MBI6873063.1"/>
    </source>
</evidence>
<dbReference type="Gene3D" id="3.30.300.160">
    <property type="entry name" value="Type II secretion system, protein E, N-terminal domain"/>
    <property type="match status" value="1"/>
</dbReference>
<comment type="caution">
    <text evidence="5">The sequence shown here is derived from an EMBL/GenBank/DDBJ whole genome shotgun (WGS) entry which is preliminary data.</text>
</comment>
<dbReference type="GO" id="GO:0016887">
    <property type="term" value="F:ATP hydrolysis activity"/>
    <property type="evidence" value="ECO:0007669"/>
    <property type="project" value="TreeGrafter"/>
</dbReference>
<dbReference type="InterPro" id="IPR001482">
    <property type="entry name" value="T2SS/T4SS_dom"/>
</dbReference>
<reference evidence="5" key="1">
    <citation type="submission" date="2020-12" db="EMBL/GenBank/DDBJ databases">
        <title>Clostridium thailandense sp. nov., a novel acetogenic bacterium isolated from peat land soil in Thailand.</title>
        <authorList>
            <person name="Chaikitkaew S."/>
            <person name="Birkeland N.K."/>
        </authorList>
    </citation>
    <scope>NUCLEOTIDE SEQUENCE</scope>
    <source>
        <strain evidence="5">DSM 17425</strain>
    </source>
</reference>
<dbReference type="InterPro" id="IPR037257">
    <property type="entry name" value="T2SS_E_N_sf"/>
</dbReference>
<evidence type="ECO:0000256" key="2">
    <source>
        <dbReference type="ARBA" id="ARBA00022741"/>
    </source>
</evidence>
<dbReference type="FunFam" id="3.40.50.300:FF:000398">
    <property type="entry name" value="Type IV pilus assembly ATPase PilB"/>
    <property type="match status" value="1"/>
</dbReference>
<name>A0A934HTL9_9CLOT</name>
<keyword evidence="2" id="KW-0547">Nucleotide-binding</keyword>
<dbReference type="Gene3D" id="3.30.450.90">
    <property type="match status" value="1"/>
</dbReference>
<proteinExistence type="inferred from homology"/>
<dbReference type="CDD" id="cd01129">
    <property type="entry name" value="PulE-GspE-like"/>
    <property type="match status" value="1"/>
</dbReference>
<dbReference type="RefSeq" id="WP_211142533.1">
    <property type="nucleotide sequence ID" value="NZ_JAEEGB010000010.1"/>
</dbReference>
<dbReference type="Gene3D" id="3.40.50.300">
    <property type="entry name" value="P-loop containing nucleotide triphosphate hydrolases"/>
    <property type="match status" value="1"/>
</dbReference>
<dbReference type="GO" id="GO:0005886">
    <property type="term" value="C:plasma membrane"/>
    <property type="evidence" value="ECO:0007669"/>
    <property type="project" value="TreeGrafter"/>
</dbReference>
<dbReference type="GO" id="GO:0005524">
    <property type="term" value="F:ATP binding"/>
    <property type="evidence" value="ECO:0007669"/>
    <property type="project" value="UniProtKB-KW"/>
</dbReference>
<dbReference type="SUPFAM" id="SSF52540">
    <property type="entry name" value="P-loop containing nucleoside triphosphate hydrolases"/>
    <property type="match status" value="1"/>
</dbReference>
<organism evidence="5 6">
    <name type="scientific">Clostridium aciditolerans</name>
    <dbReference type="NCBI Taxonomy" id="339861"/>
    <lineage>
        <taxon>Bacteria</taxon>
        <taxon>Bacillati</taxon>
        <taxon>Bacillota</taxon>
        <taxon>Clostridia</taxon>
        <taxon>Eubacteriales</taxon>
        <taxon>Clostridiaceae</taxon>
        <taxon>Clostridium</taxon>
    </lineage>
</organism>
<evidence type="ECO:0000259" key="4">
    <source>
        <dbReference type="PROSITE" id="PS00662"/>
    </source>
</evidence>
<keyword evidence="6" id="KW-1185">Reference proteome</keyword>
<evidence type="ECO:0000256" key="1">
    <source>
        <dbReference type="ARBA" id="ARBA00006611"/>
    </source>
</evidence>
<dbReference type="SUPFAM" id="SSF160246">
    <property type="entry name" value="EspE N-terminal domain-like"/>
    <property type="match status" value="1"/>
</dbReference>
<dbReference type="SMART" id="SM00382">
    <property type="entry name" value="AAA"/>
    <property type="match status" value="1"/>
</dbReference>
<protein>
    <submittedName>
        <fullName evidence="5">Type II/IV secretion system protein</fullName>
    </submittedName>
</protein>
<dbReference type="Proteomes" id="UP000622687">
    <property type="component" value="Unassembled WGS sequence"/>
</dbReference>
<accession>A0A934HTL9</accession>
<dbReference type="InterPro" id="IPR007831">
    <property type="entry name" value="T2SS_GspE_N"/>
</dbReference>
<gene>
    <name evidence="5" type="ORF">I6U51_10150</name>
</gene>
<dbReference type="InterPro" id="IPR027417">
    <property type="entry name" value="P-loop_NTPase"/>
</dbReference>
<dbReference type="Pfam" id="PF00437">
    <property type="entry name" value="T2SSE"/>
    <property type="match status" value="1"/>
</dbReference>
<dbReference type="PANTHER" id="PTHR30258">
    <property type="entry name" value="TYPE II SECRETION SYSTEM PROTEIN GSPE-RELATED"/>
    <property type="match status" value="1"/>
</dbReference>
<dbReference type="Pfam" id="PF05157">
    <property type="entry name" value="MshEN"/>
    <property type="match status" value="1"/>
</dbReference>
<dbReference type="FunFam" id="3.30.450.90:FF:000001">
    <property type="entry name" value="Type II secretion system ATPase GspE"/>
    <property type="match status" value="1"/>
</dbReference>
<sequence>MNKIMETVDLENTAINSKVVQKIPEKIANDNCLLAFKEVADYIYIATSKTPTILLEEELRFISGKDIKFFYSSELKIVSAINKYYCKYSLENAIKIIELESKLNIKKESIKNYDEEKLQDAPVVKIVNSILNGAIYQNASDIHLEPFQEETIVRFRVDGIISYFTSIPKNIYFLVCTRLKIMGSMDISEKRVPQDGKIRYLYEDKDYDLRVSTLPTVYGEKIVIRILYRSDKMKSLDRLGFMNRDVDAIKSMIKSRYGIILVTGPTGSGKTTTLYSMLNSLNKIEKNITSIEDPVEYSLENINQVNVNTKIGFTFAEGLRSILRQDPDVIMVGEIRDEETAQIAIRAAVTGHLVISTLHTNDAAESILRLKDMGIQSYFIEEALKAVISQRLIRKICPYCKKSYNVSNNEIKDLNLSLPYKLYKGEGCWKCNYTGYKGRTVVYEIMDVNKLKNIKIKYKESVEDIRNLNISSGMASMREHCVDLIKSGVTTYEEFIRINL</sequence>
<dbReference type="InterPro" id="IPR003593">
    <property type="entry name" value="AAA+_ATPase"/>
</dbReference>
<dbReference type="AlphaFoldDB" id="A0A934HTL9"/>
<dbReference type="PROSITE" id="PS00662">
    <property type="entry name" value="T2SP_E"/>
    <property type="match status" value="1"/>
</dbReference>
<dbReference type="PANTHER" id="PTHR30258:SF1">
    <property type="entry name" value="PROTEIN TRANSPORT PROTEIN HOFB HOMOLOG"/>
    <property type="match status" value="1"/>
</dbReference>
<feature type="domain" description="Bacterial type II secretion system protein E" evidence="4">
    <location>
        <begin position="323"/>
        <end position="337"/>
    </location>
</feature>
<evidence type="ECO:0000256" key="3">
    <source>
        <dbReference type="ARBA" id="ARBA00022840"/>
    </source>
</evidence>
<dbReference type="EMBL" id="JAEEGB010000010">
    <property type="protein sequence ID" value="MBI6873063.1"/>
    <property type="molecule type" value="Genomic_DNA"/>
</dbReference>